<sequence>MRSSVPAVFVHGLFGPLAEPAAFGQLGEREAQRVITQRFSDPEALLAADGVPVTVGNLAKAEETLAYQPWRTVWDSAAVIVEVTGRADYDALLTRVFASKPVHLVAGERSIGGWDVPDWARREAASSTVIPDAGHMMMLERPEAVGLAIGELLTD</sequence>
<gene>
    <name evidence="1" type="ORF">GCM10009862_24850</name>
</gene>
<keyword evidence="2" id="KW-1185">Reference proteome</keyword>
<dbReference type="Gene3D" id="3.40.50.1820">
    <property type="entry name" value="alpha/beta hydrolase"/>
    <property type="match status" value="1"/>
</dbReference>
<name>A0ABP6BSD9_9MICO</name>
<organism evidence="1 2">
    <name type="scientific">Microbacterium binotii</name>
    <dbReference type="NCBI Taxonomy" id="462710"/>
    <lineage>
        <taxon>Bacteria</taxon>
        <taxon>Bacillati</taxon>
        <taxon>Actinomycetota</taxon>
        <taxon>Actinomycetes</taxon>
        <taxon>Micrococcales</taxon>
        <taxon>Microbacteriaceae</taxon>
        <taxon>Microbacterium</taxon>
    </lineage>
</organism>
<protein>
    <recommendedName>
        <fullName evidence="3">Alpha/beta hydrolase</fullName>
    </recommendedName>
</protein>
<dbReference type="SUPFAM" id="SSF53474">
    <property type="entry name" value="alpha/beta-Hydrolases"/>
    <property type="match status" value="1"/>
</dbReference>
<dbReference type="Proteomes" id="UP001500274">
    <property type="component" value="Unassembled WGS sequence"/>
</dbReference>
<evidence type="ECO:0008006" key="3">
    <source>
        <dbReference type="Google" id="ProtNLM"/>
    </source>
</evidence>
<evidence type="ECO:0000313" key="1">
    <source>
        <dbReference type="EMBL" id="GAA2584834.1"/>
    </source>
</evidence>
<evidence type="ECO:0000313" key="2">
    <source>
        <dbReference type="Proteomes" id="UP001500274"/>
    </source>
</evidence>
<comment type="caution">
    <text evidence="1">The sequence shown here is derived from an EMBL/GenBank/DDBJ whole genome shotgun (WGS) entry which is preliminary data.</text>
</comment>
<dbReference type="InterPro" id="IPR029058">
    <property type="entry name" value="AB_hydrolase_fold"/>
</dbReference>
<dbReference type="RefSeq" id="WP_344229941.1">
    <property type="nucleotide sequence ID" value="NZ_BAAARI010000015.1"/>
</dbReference>
<dbReference type="EMBL" id="BAAARI010000015">
    <property type="protein sequence ID" value="GAA2584834.1"/>
    <property type="molecule type" value="Genomic_DNA"/>
</dbReference>
<reference evidence="2" key="1">
    <citation type="journal article" date="2019" name="Int. J. Syst. Evol. Microbiol.">
        <title>The Global Catalogue of Microorganisms (GCM) 10K type strain sequencing project: providing services to taxonomists for standard genome sequencing and annotation.</title>
        <authorList>
            <consortium name="The Broad Institute Genomics Platform"/>
            <consortium name="The Broad Institute Genome Sequencing Center for Infectious Disease"/>
            <person name="Wu L."/>
            <person name="Ma J."/>
        </authorList>
    </citation>
    <scope>NUCLEOTIDE SEQUENCE [LARGE SCALE GENOMIC DNA]</scope>
    <source>
        <strain evidence="2">JCM 16365</strain>
    </source>
</reference>
<proteinExistence type="predicted"/>
<accession>A0ABP6BSD9</accession>